<dbReference type="AlphaFoldDB" id="A0A8S1TL55"/>
<keyword evidence="3" id="KW-1185">Reference proteome</keyword>
<evidence type="ECO:0000313" key="3">
    <source>
        <dbReference type="Proteomes" id="UP000689195"/>
    </source>
</evidence>
<comment type="caution">
    <text evidence="2">The sequence shown here is derived from an EMBL/GenBank/DDBJ whole genome shotgun (WGS) entry which is preliminary data.</text>
</comment>
<dbReference type="EMBL" id="CAJJDO010000024">
    <property type="protein sequence ID" value="CAD8153655.1"/>
    <property type="molecule type" value="Genomic_DNA"/>
</dbReference>
<dbReference type="Proteomes" id="UP000689195">
    <property type="component" value="Unassembled WGS sequence"/>
</dbReference>
<feature type="transmembrane region" description="Helical" evidence="1">
    <location>
        <begin position="6"/>
        <end position="26"/>
    </location>
</feature>
<gene>
    <name evidence="2" type="ORF">PPENT_87.1.T0240336</name>
</gene>
<proteinExistence type="predicted"/>
<name>A0A8S1TL55_9CILI</name>
<evidence type="ECO:0000256" key="1">
    <source>
        <dbReference type="SAM" id="Phobius"/>
    </source>
</evidence>
<keyword evidence="1" id="KW-0812">Transmembrane</keyword>
<sequence>MPTFTQWILIEFFFLMESIISNMFFFNFNTTSNNIVSGILFIDRCELKNFTQFNIQQTSETKISIRSIIIKNFRIYLFFIFIKL</sequence>
<organism evidence="2 3">
    <name type="scientific">Paramecium pentaurelia</name>
    <dbReference type="NCBI Taxonomy" id="43138"/>
    <lineage>
        <taxon>Eukaryota</taxon>
        <taxon>Sar</taxon>
        <taxon>Alveolata</taxon>
        <taxon>Ciliophora</taxon>
        <taxon>Intramacronucleata</taxon>
        <taxon>Oligohymenophorea</taxon>
        <taxon>Peniculida</taxon>
        <taxon>Parameciidae</taxon>
        <taxon>Paramecium</taxon>
    </lineage>
</organism>
<reference evidence="2" key="1">
    <citation type="submission" date="2021-01" db="EMBL/GenBank/DDBJ databases">
        <authorList>
            <consortium name="Genoscope - CEA"/>
            <person name="William W."/>
        </authorList>
    </citation>
    <scope>NUCLEOTIDE SEQUENCE</scope>
</reference>
<evidence type="ECO:0000313" key="2">
    <source>
        <dbReference type="EMBL" id="CAD8153655.1"/>
    </source>
</evidence>
<keyword evidence="1" id="KW-1133">Transmembrane helix</keyword>
<accession>A0A8S1TL55</accession>
<protein>
    <submittedName>
        <fullName evidence="2">Uncharacterized protein</fullName>
    </submittedName>
</protein>
<keyword evidence="1" id="KW-0472">Membrane</keyword>